<dbReference type="AlphaFoldDB" id="A0A1B3ZGE5"/>
<evidence type="ECO:0000256" key="3">
    <source>
        <dbReference type="ARBA" id="ARBA00022801"/>
    </source>
</evidence>
<keyword evidence="3 6" id="KW-0378">Hydrolase</keyword>
<dbReference type="SUPFAM" id="SSF56281">
    <property type="entry name" value="Metallo-hydrolase/oxidoreductase"/>
    <property type="match status" value="1"/>
</dbReference>
<dbReference type="OrthoDB" id="9773738at2"/>
<dbReference type="PANTHER" id="PTHR42978:SF6">
    <property type="entry name" value="QUORUM-QUENCHING LACTONASE YTNP-RELATED"/>
    <property type="match status" value="1"/>
</dbReference>
<dbReference type="STRING" id="1560345.AWL63_04220"/>
<evidence type="ECO:0000256" key="4">
    <source>
        <dbReference type="ARBA" id="ARBA00022833"/>
    </source>
</evidence>
<dbReference type="SMART" id="SM00849">
    <property type="entry name" value="Lactamase_B"/>
    <property type="match status" value="1"/>
</dbReference>
<dbReference type="PANTHER" id="PTHR42978">
    <property type="entry name" value="QUORUM-QUENCHING LACTONASE YTNP-RELATED-RELATED"/>
    <property type="match status" value="1"/>
</dbReference>
<name>A0A1B3ZGE5_9SPHN</name>
<evidence type="ECO:0000256" key="2">
    <source>
        <dbReference type="ARBA" id="ARBA00022723"/>
    </source>
</evidence>
<dbReference type="KEGG" id="span:AWL63_04220"/>
<dbReference type="InterPro" id="IPR036866">
    <property type="entry name" value="RibonucZ/Hydroxyglut_hydro"/>
</dbReference>
<gene>
    <name evidence="6" type="ORF">AWL63_04220</name>
</gene>
<evidence type="ECO:0000313" key="6">
    <source>
        <dbReference type="EMBL" id="AOH86508.1"/>
    </source>
</evidence>
<evidence type="ECO:0000313" key="7">
    <source>
        <dbReference type="Proteomes" id="UP000094256"/>
    </source>
</evidence>
<dbReference type="Proteomes" id="UP000094256">
    <property type="component" value="Chromosome"/>
</dbReference>
<evidence type="ECO:0000256" key="1">
    <source>
        <dbReference type="ARBA" id="ARBA00007749"/>
    </source>
</evidence>
<organism evidence="6 7">
    <name type="scientific">Sphingomonas panacis</name>
    <dbReference type="NCBI Taxonomy" id="1560345"/>
    <lineage>
        <taxon>Bacteria</taxon>
        <taxon>Pseudomonadati</taxon>
        <taxon>Pseudomonadota</taxon>
        <taxon>Alphaproteobacteria</taxon>
        <taxon>Sphingomonadales</taxon>
        <taxon>Sphingomonadaceae</taxon>
        <taxon>Sphingomonas</taxon>
    </lineage>
</organism>
<reference evidence="6 7" key="1">
    <citation type="submission" date="2016-01" db="EMBL/GenBank/DDBJ databases">
        <title>Complete genome and mega plasmid sequence of Sphingomonas panacis DCY99 elicits systemic resistance in rice to Xanthomonas oryzae.</title>
        <authorList>
            <person name="Kim Y.J."/>
            <person name="Yang D.C."/>
            <person name="Sing P."/>
        </authorList>
    </citation>
    <scope>NUCLEOTIDE SEQUENCE [LARGE SCALE GENOMIC DNA]</scope>
    <source>
        <strain evidence="6 7">DCY99</strain>
    </source>
</reference>
<dbReference type="CDD" id="cd16277">
    <property type="entry name" value="metallo-hydrolase-like_MBL-fold"/>
    <property type="match status" value="1"/>
</dbReference>
<accession>A0A1B3ZGE5</accession>
<keyword evidence="4" id="KW-0862">Zinc</keyword>
<sequence>MTWEIGDVTVTKIVEVEMSLGGEFLFDERVSVEELQKIGWLAPHFIDENGLLKISVHALIVDTPTKRILVDTCIGNDKEREIPIFANLQTKFLQDLEGAGFPRDSIDCVLCTHLHIDHVGWNTMLVDGKWVPTFPNSRYLFGKAEFEFWKQNDVDNADGHIDQKMTFKDSVQPIWEAGLVDLVDLHEQICEEVSLEPTLGHTPGHVSVRIRSNGEDALITGDFTHHPCQIAHPDWNSHVDYDAIQSTETRRAKYAELADTGTLVIGTHYATPTAGHIVRDADGYRLKVD</sequence>
<proteinExistence type="inferred from homology"/>
<evidence type="ECO:0000259" key="5">
    <source>
        <dbReference type="SMART" id="SM00849"/>
    </source>
</evidence>
<dbReference type="Pfam" id="PF00753">
    <property type="entry name" value="Lactamase_B"/>
    <property type="match status" value="1"/>
</dbReference>
<dbReference type="Gene3D" id="3.60.15.10">
    <property type="entry name" value="Ribonuclease Z/Hydroxyacylglutathione hydrolase-like"/>
    <property type="match status" value="1"/>
</dbReference>
<keyword evidence="2" id="KW-0479">Metal-binding</keyword>
<dbReference type="InterPro" id="IPR001279">
    <property type="entry name" value="Metallo-B-lactamas"/>
</dbReference>
<feature type="domain" description="Metallo-beta-lactamase" evidence="5">
    <location>
        <begin position="55"/>
        <end position="268"/>
    </location>
</feature>
<dbReference type="InterPro" id="IPR051013">
    <property type="entry name" value="MBL_superfamily_lactonases"/>
</dbReference>
<comment type="similarity">
    <text evidence="1">Belongs to the metallo-beta-lactamase superfamily.</text>
</comment>
<dbReference type="GO" id="GO:0046872">
    <property type="term" value="F:metal ion binding"/>
    <property type="evidence" value="ECO:0007669"/>
    <property type="project" value="UniProtKB-KW"/>
</dbReference>
<dbReference type="EMBL" id="CP014168">
    <property type="protein sequence ID" value="AOH86508.1"/>
    <property type="molecule type" value="Genomic_DNA"/>
</dbReference>
<dbReference type="GO" id="GO:0016787">
    <property type="term" value="F:hydrolase activity"/>
    <property type="evidence" value="ECO:0007669"/>
    <property type="project" value="UniProtKB-KW"/>
</dbReference>
<protein>
    <submittedName>
        <fullName evidence="6">MBL fold metallo-hydrolase</fullName>
    </submittedName>
</protein>
<keyword evidence="7" id="KW-1185">Reference proteome</keyword>